<dbReference type="Proteomes" id="UP001060085">
    <property type="component" value="Linkage Group LG04"/>
</dbReference>
<protein>
    <submittedName>
        <fullName evidence="1">Uncharacterized protein</fullName>
    </submittedName>
</protein>
<evidence type="ECO:0000313" key="1">
    <source>
        <dbReference type="EMBL" id="KAI5666330.1"/>
    </source>
</evidence>
<reference evidence="2" key="1">
    <citation type="journal article" date="2023" name="Nat. Plants">
        <title>Single-cell RNA sequencing provides a high-resolution roadmap for understanding the multicellular compartmentation of specialized metabolism.</title>
        <authorList>
            <person name="Sun S."/>
            <person name="Shen X."/>
            <person name="Li Y."/>
            <person name="Li Y."/>
            <person name="Wang S."/>
            <person name="Li R."/>
            <person name="Zhang H."/>
            <person name="Shen G."/>
            <person name="Guo B."/>
            <person name="Wei J."/>
            <person name="Xu J."/>
            <person name="St-Pierre B."/>
            <person name="Chen S."/>
            <person name="Sun C."/>
        </authorList>
    </citation>
    <scope>NUCLEOTIDE SEQUENCE [LARGE SCALE GENOMIC DNA]</scope>
</reference>
<organism evidence="1 2">
    <name type="scientific">Catharanthus roseus</name>
    <name type="common">Madagascar periwinkle</name>
    <name type="synonym">Vinca rosea</name>
    <dbReference type="NCBI Taxonomy" id="4058"/>
    <lineage>
        <taxon>Eukaryota</taxon>
        <taxon>Viridiplantae</taxon>
        <taxon>Streptophyta</taxon>
        <taxon>Embryophyta</taxon>
        <taxon>Tracheophyta</taxon>
        <taxon>Spermatophyta</taxon>
        <taxon>Magnoliopsida</taxon>
        <taxon>eudicotyledons</taxon>
        <taxon>Gunneridae</taxon>
        <taxon>Pentapetalae</taxon>
        <taxon>asterids</taxon>
        <taxon>lamiids</taxon>
        <taxon>Gentianales</taxon>
        <taxon>Apocynaceae</taxon>
        <taxon>Rauvolfioideae</taxon>
        <taxon>Vinceae</taxon>
        <taxon>Catharanthinae</taxon>
        <taxon>Catharanthus</taxon>
    </lineage>
</organism>
<evidence type="ECO:0000313" key="2">
    <source>
        <dbReference type="Proteomes" id="UP001060085"/>
    </source>
</evidence>
<gene>
    <name evidence="1" type="ORF">M9H77_16183</name>
</gene>
<dbReference type="EMBL" id="CM044704">
    <property type="protein sequence ID" value="KAI5666330.1"/>
    <property type="molecule type" value="Genomic_DNA"/>
</dbReference>
<keyword evidence="2" id="KW-1185">Reference proteome</keyword>
<proteinExistence type="predicted"/>
<accession>A0ACC0B0M0</accession>
<comment type="caution">
    <text evidence="1">The sequence shown here is derived from an EMBL/GenBank/DDBJ whole genome shotgun (WGS) entry which is preliminary data.</text>
</comment>
<sequence>MIPTPYQPRPMLILSRQYIKDYGTQMHMCWDFHLHYITRECLPRVVVTGGDGAFATALQRQEREEENEVKKTISKNSWRGAEIDREREEEICVAAAGRRKGKKKKMKTAARV</sequence>
<name>A0ACC0B0M0_CATRO</name>